<dbReference type="SUPFAM" id="SSF102114">
    <property type="entry name" value="Radical SAM enzymes"/>
    <property type="match status" value="1"/>
</dbReference>
<dbReference type="PANTHER" id="PTHR11135:SF1">
    <property type="entry name" value="PROTEIN YHCC"/>
    <property type="match status" value="1"/>
</dbReference>
<accession>A0A6P1TIF0</accession>
<dbReference type="GO" id="GO:0046872">
    <property type="term" value="F:metal ion binding"/>
    <property type="evidence" value="ECO:0007669"/>
    <property type="project" value="UniProtKB-KW"/>
</dbReference>
<dbReference type="SFLD" id="SFLDG01091">
    <property type="entry name" value="uncharacterized_CHP01210-like"/>
    <property type="match status" value="1"/>
</dbReference>
<sequence>MKNFQTTFWGDKRYYSLDYYLKQKFGRKIYKLSLNGGMTCPNRDGTIDTRGCIFCSLGGSGDFSASSLLSITDQIKEAKKMVDGKLNKDASIKTSHKSTADEKLGNGQYIAYFQAYTNTYGDLDTLRSLFTEAINNPDIVALSIATRPDCLGQDVISLLRELNDIKPVWIELGLQTCHESTAAFIRRGYPLKVFENAVKQLQENGLTIIVHVIIGLPGESVSDMLESVRYVSAFPIQGIKLQLLHILKNTDLSKYSFPVLTLEEYIDIIIKCLEILPKNIVIHRITGDGPKKLLLAPLWSGNKKLVLNRINQELKTRDTWQGKKIPLQQTCDMQRVKYDSK</sequence>
<evidence type="ECO:0000256" key="1">
    <source>
        <dbReference type="ARBA" id="ARBA00001966"/>
    </source>
</evidence>
<dbReference type="CDD" id="cd01335">
    <property type="entry name" value="Radical_SAM"/>
    <property type="match status" value="1"/>
</dbReference>
<keyword evidence="6" id="KW-0411">Iron-sulfur</keyword>
<dbReference type="AlphaFoldDB" id="A0A6P1TIF0"/>
<evidence type="ECO:0000256" key="3">
    <source>
        <dbReference type="ARBA" id="ARBA00022691"/>
    </source>
</evidence>
<dbReference type="Gene3D" id="3.80.30.20">
    <property type="entry name" value="tm_1862 like domain"/>
    <property type="match status" value="1"/>
</dbReference>
<evidence type="ECO:0000313" key="8">
    <source>
        <dbReference type="EMBL" id="QHQ59889.1"/>
    </source>
</evidence>
<keyword evidence="5" id="KW-0408">Iron</keyword>
<dbReference type="EMBL" id="CP048000">
    <property type="protein sequence ID" value="QHQ59889.1"/>
    <property type="molecule type" value="Genomic_DNA"/>
</dbReference>
<dbReference type="InterPro" id="IPR039661">
    <property type="entry name" value="ELP3"/>
</dbReference>
<dbReference type="Proteomes" id="UP000464314">
    <property type="component" value="Chromosome"/>
</dbReference>
<dbReference type="NCBIfam" id="TIGR01212">
    <property type="entry name" value="TIGR01212 family radical SAM protein"/>
    <property type="match status" value="1"/>
</dbReference>
<dbReference type="InterPro" id="IPR023404">
    <property type="entry name" value="rSAM_horseshoe"/>
</dbReference>
<proteinExistence type="predicted"/>
<dbReference type="GO" id="GO:0003824">
    <property type="term" value="F:catalytic activity"/>
    <property type="evidence" value="ECO:0007669"/>
    <property type="project" value="InterPro"/>
</dbReference>
<dbReference type="RefSeq" id="WP_161836725.1">
    <property type="nucleotide sequence ID" value="NZ_CP048000.1"/>
</dbReference>
<feature type="domain" description="Radical SAM core" evidence="7">
    <location>
        <begin position="24"/>
        <end position="278"/>
    </location>
</feature>
<gene>
    <name evidence="8" type="ORF">Ana3638_02995</name>
</gene>
<keyword evidence="3" id="KW-0949">S-adenosyl-L-methionine</keyword>
<evidence type="ECO:0000259" key="7">
    <source>
        <dbReference type="PROSITE" id="PS51918"/>
    </source>
</evidence>
<dbReference type="KEGG" id="anr:Ana3638_02995"/>
<protein>
    <submittedName>
        <fullName evidence="8">TIGR01212 family radical SAM protein</fullName>
    </submittedName>
</protein>
<reference evidence="8 9" key="1">
    <citation type="submission" date="2020-01" db="EMBL/GenBank/DDBJ databases">
        <title>Genome analysis of Anaerocolumna sp. CBA3638.</title>
        <authorList>
            <person name="Kim J."/>
            <person name="Roh S.W."/>
        </authorList>
    </citation>
    <scope>NUCLEOTIDE SEQUENCE [LARGE SCALE GENOMIC DNA]</scope>
    <source>
        <strain evidence="8 9">CBA3638</strain>
    </source>
</reference>
<dbReference type="InterPro" id="IPR005911">
    <property type="entry name" value="YhcC-like"/>
</dbReference>
<evidence type="ECO:0000256" key="6">
    <source>
        <dbReference type="ARBA" id="ARBA00023014"/>
    </source>
</evidence>
<dbReference type="PANTHER" id="PTHR11135">
    <property type="entry name" value="HISTONE ACETYLTRANSFERASE-RELATED"/>
    <property type="match status" value="1"/>
</dbReference>
<organism evidence="8 9">
    <name type="scientific">Anaerocolumna sedimenticola</name>
    <dbReference type="NCBI Taxonomy" id="2696063"/>
    <lineage>
        <taxon>Bacteria</taxon>
        <taxon>Bacillati</taxon>
        <taxon>Bacillota</taxon>
        <taxon>Clostridia</taxon>
        <taxon>Lachnospirales</taxon>
        <taxon>Lachnospiraceae</taxon>
        <taxon>Anaerocolumna</taxon>
    </lineage>
</organism>
<dbReference type="InterPro" id="IPR007197">
    <property type="entry name" value="rSAM"/>
</dbReference>
<dbReference type="SFLD" id="SFLDS00029">
    <property type="entry name" value="Radical_SAM"/>
    <property type="match status" value="1"/>
</dbReference>
<dbReference type="InterPro" id="IPR058240">
    <property type="entry name" value="rSAM_sf"/>
</dbReference>
<comment type="cofactor">
    <cofactor evidence="1">
        <name>[4Fe-4S] cluster</name>
        <dbReference type="ChEBI" id="CHEBI:49883"/>
    </cofactor>
</comment>
<evidence type="ECO:0000256" key="4">
    <source>
        <dbReference type="ARBA" id="ARBA00022723"/>
    </source>
</evidence>
<dbReference type="GO" id="GO:0051539">
    <property type="term" value="F:4 iron, 4 sulfur cluster binding"/>
    <property type="evidence" value="ECO:0007669"/>
    <property type="project" value="UniProtKB-KW"/>
</dbReference>
<name>A0A6P1TIF0_9FIRM</name>
<dbReference type="InterPro" id="IPR006638">
    <property type="entry name" value="Elp3/MiaA/NifB-like_rSAM"/>
</dbReference>
<dbReference type="Pfam" id="PF16199">
    <property type="entry name" value="Radical_SAM_C"/>
    <property type="match status" value="1"/>
</dbReference>
<dbReference type="InterPro" id="IPR032432">
    <property type="entry name" value="Radical_SAM_C"/>
</dbReference>
<evidence type="ECO:0000256" key="2">
    <source>
        <dbReference type="ARBA" id="ARBA00022485"/>
    </source>
</evidence>
<evidence type="ECO:0000313" key="9">
    <source>
        <dbReference type="Proteomes" id="UP000464314"/>
    </source>
</evidence>
<keyword evidence="9" id="KW-1185">Reference proteome</keyword>
<dbReference type="Pfam" id="PF04055">
    <property type="entry name" value="Radical_SAM"/>
    <property type="match status" value="1"/>
</dbReference>
<dbReference type="PROSITE" id="PS51918">
    <property type="entry name" value="RADICAL_SAM"/>
    <property type="match status" value="1"/>
</dbReference>
<dbReference type="SFLD" id="SFLDG01086">
    <property type="entry name" value="elongater_protein-like"/>
    <property type="match status" value="1"/>
</dbReference>
<keyword evidence="2" id="KW-0004">4Fe-4S</keyword>
<dbReference type="SMART" id="SM00729">
    <property type="entry name" value="Elp3"/>
    <property type="match status" value="1"/>
</dbReference>
<evidence type="ECO:0000256" key="5">
    <source>
        <dbReference type="ARBA" id="ARBA00023004"/>
    </source>
</evidence>
<keyword evidence="4" id="KW-0479">Metal-binding</keyword>